<sequence length="144" mass="15488">MKVVPANWLSPCGTDECADHSERILLNTTLGHAAVRAPSSANPEGNQPRFNPFVSSCFSFVFSQEDDAEITTAQPACRRAGVVSQELGVPKPMKYALSGRPVPCGTPTCIRCEAVGADGGARDETVSRSYFMTKNCRIRPTPLI</sequence>
<comment type="caution">
    <text evidence="1">The sequence shown here is derived from an EMBL/GenBank/DDBJ whole genome shotgun (WGS) entry which is preliminary data.</text>
</comment>
<organism evidence="1 2">
    <name type="scientific">Eumeta variegata</name>
    <name type="common">Bagworm moth</name>
    <name type="synonym">Eumeta japonica</name>
    <dbReference type="NCBI Taxonomy" id="151549"/>
    <lineage>
        <taxon>Eukaryota</taxon>
        <taxon>Metazoa</taxon>
        <taxon>Ecdysozoa</taxon>
        <taxon>Arthropoda</taxon>
        <taxon>Hexapoda</taxon>
        <taxon>Insecta</taxon>
        <taxon>Pterygota</taxon>
        <taxon>Neoptera</taxon>
        <taxon>Endopterygota</taxon>
        <taxon>Lepidoptera</taxon>
        <taxon>Glossata</taxon>
        <taxon>Ditrysia</taxon>
        <taxon>Tineoidea</taxon>
        <taxon>Psychidae</taxon>
        <taxon>Oiketicinae</taxon>
        <taxon>Eumeta</taxon>
    </lineage>
</organism>
<reference evidence="1 2" key="1">
    <citation type="journal article" date="2019" name="Commun. Biol.">
        <title>The bagworm genome reveals a unique fibroin gene that provides high tensile strength.</title>
        <authorList>
            <person name="Kono N."/>
            <person name="Nakamura H."/>
            <person name="Ohtoshi R."/>
            <person name="Tomita M."/>
            <person name="Numata K."/>
            <person name="Arakawa K."/>
        </authorList>
    </citation>
    <scope>NUCLEOTIDE SEQUENCE [LARGE SCALE GENOMIC DNA]</scope>
</reference>
<dbReference type="EMBL" id="BGZK01000007">
    <property type="protein sequence ID" value="GBP01134.1"/>
    <property type="molecule type" value="Genomic_DNA"/>
</dbReference>
<proteinExistence type="predicted"/>
<keyword evidence="2" id="KW-1185">Reference proteome</keyword>
<evidence type="ECO:0000313" key="1">
    <source>
        <dbReference type="EMBL" id="GBP01134.1"/>
    </source>
</evidence>
<dbReference type="OrthoDB" id="7465972at2759"/>
<dbReference type="Proteomes" id="UP000299102">
    <property type="component" value="Unassembled WGS sequence"/>
</dbReference>
<protein>
    <submittedName>
        <fullName evidence="1">Uncharacterized protein</fullName>
    </submittedName>
</protein>
<name>A0A4C1SGJ7_EUMVA</name>
<dbReference type="AlphaFoldDB" id="A0A4C1SGJ7"/>
<evidence type="ECO:0000313" key="2">
    <source>
        <dbReference type="Proteomes" id="UP000299102"/>
    </source>
</evidence>
<accession>A0A4C1SGJ7</accession>
<gene>
    <name evidence="1" type="ORF">EVAR_2376_1</name>
</gene>